<comment type="caution">
    <text evidence="1">The sequence shown here is derived from an EMBL/GenBank/DDBJ whole genome shotgun (WGS) entry which is preliminary data.</text>
</comment>
<evidence type="ECO:0008006" key="3">
    <source>
        <dbReference type="Google" id="ProtNLM"/>
    </source>
</evidence>
<sequence>MEGKKANLVVTDSPYNVAYEGIAGKIQNDNMADKKFYEFLLNFYKCTFEAMFDGVAIYVFHADKETVNFRTAFKDEGSFVMKPVCG</sequence>
<dbReference type="EMBL" id="BHYK01000041">
    <property type="protein sequence ID" value="GCD12784.1"/>
    <property type="molecule type" value="Genomic_DNA"/>
</dbReference>
<evidence type="ECO:0000313" key="2">
    <source>
        <dbReference type="Proteomes" id="UP000287872"/>
    </source>
</evidence>
<dbReference type="Gene3D" id="3.40.50.150">
    <property type="entry name" value="Vaccinia Virus protein VP39"/>
    <property type="match status" value="1"/>
</dbReference>
<accession>A0A401UTE5</accession>
<name>A0A401UTE5_9CLOT</name>
<protein>
    <recommendedName>
        <fullName evidence="3">DNA methylase N-4/N-6 domain-containing protein</fullName>
    </recommendedName>
</protein>
<proteinExistence type="predicted"/>
<reference evidence="1 2" key="1">
    <citation type="submission" date="2018-11" db="EMBL/GenBank/DDBJ databases">
        <title>Genome sequencing and assembly of Clostridium tagluense strain A121.</title>
        <authorList>
            <person name="Murakami T."/>
            <person name="Segawa T."/>
            <person name="Shcherbakova V.A."/>
            <person name="Mori H."/>
            <person name="Yoshimura Y."/>
        </authorList>
    </citation>
    <scope>NUCLEOTIDE SEQUENCE [LARGE SCALE GENOMIC DNA]</scope>
    <source>
        <strain evidence="1 2">A121</strain>
    </source>
</reference>
<organism evidence="1 2">
    <name type="scientific">Clostridium tagluense</name>
    <dbReference type="NCBI Taxonomy" id="360422"/>
    <lineage>
        <taxon>Bacteria</taxon>
        <taxon>Bacillati</taxon>
        <taxon>Bacillota</taxon>
        <taxon>Clostridia</taxon>
        <taxon>Eubacteriales</taxon>
        <taxon>Clostridiaceae</taxon>
        <taxon>Clostridium</taxon>
    </lineage>
</organism>
<evidence type="ECO:0000313" key="1">
    <source>
        <dbReference type="EMBL" id="GCD12784.1"/>
    </source>
</evidence>
<dbReference type="InterPro" id="IPR029063">
    <property type="entry name" value="SAM-dependent_MTases_sf"/>
</dbReference>
<dbReference type="SUPFAM" id="SSF53335">
    <property type="entry name" value="S-adenosyl-L-methionine-dependent methyltransferases"/>
    <property type="match status" value="1"/>
</dbReference>
<keyword evidence="2" id="KW-1185">Reference proteome</keyword>
<dbReference type="RefSeq" id="WP_373861720.1">
    <property type="nucleotide sequence ID" value="NZ_BHYK01000041.1"/>
</dbReference>
<gene>
    <name evidence="1" type="ORF">Ctaglu_44070</name>
</gene>
<dbReference type="Proteomes" id="UP000287872">
    <property type="component" value="Unassembled WGS sequence"/>
</dbReference>
<dbReference type="AlphaFoldDB" id="A0A401UTE5"/>